<dbReference type="Proteomes" id="UP000664417">
    <property type="component" value="Unassembled WGS sequence"/>
</dbReference>
<dbReference type="InterPro" id="IPR027039">
    <property type="entry name" value="Crtac1"/>
</dbReference>
<organism evidence="4 5">
    <name type="scientific">Acanthopleuribacter pedis</name>
    <dbReference type="NCBI Taxonomy" id="442870"/>
    <lineage>
        <taxon>Bacteria</taxon>
        <taxon>Pseudomonadati</taxon>
        <taxon>Acidobacteriota</taxon>
        <taxon>Holophagae</taxon>
        <taxon>Acanthopleuribacterales</taxon>
        <taxon>Acanthopleuribacteraceae</taxon>
        <taxon>Acanthopleuribacter</taxon>
    </lineage>
</organism>
<dbReference type="Pfam" id="PF07593">
    <property type="entry name" value="UnbV_ASPIC"/>
    <property type="match status" value="1"/>
</dbReference>
<feature type="chain" id="PRO_5035271691" evidence="2">
    <location>
        <begin position="18"/>
        <end position="723"/>
    </location>
</feature>
<dbReference type="InterPro" id="IPR011519">
    <property type="entry name" value="UnbV_ASPIC"/>
</dbReference>
<dbReference type="AlphaFoldDB" id="A0A8J7QAZ8"/>
<dbReference type="SUPFAM" id="SSF69318">
    <property type="entry name" value="Integrin alpha N-terminal domain"/>
    <property type="match status" value="1"/>
</dbReference>
<evidence type="ECO:0000256" key="1">
    <source>
        <dbReference type="ARBA" id="ARBA00022729"/>
    </source>
</evidence>
<proteinExistence type="predicted"/>
<gene>
    <name evidence="4" type="ORF">J3U88_19985</name>
</gene>
<keyword evidence="5" id="KW-1185">Reference proteome</keyword>
<dbReference type="PANTHER" id="PTHR16026">
    <property type="entry name" value="CARTILAGE ACIDIC PROTEIN 1"/>
    <property type="match status" value="1"/>
</dbReference>
<feature type="domain" description="ASPIC/UnbV" evidence="3">
    <location>
        <begin position="429"/>
        <end position="487"/>
    </location>
</feature>
<evidence type="ECO:0000256" key="2">
    <source>
        <dbReference type="SAM" id="SignalP"/>
    </source>
</evidence>
<sequence length="723" mass="77438">MLKPWLFAGMLWLPLFAQDWAFEEVSAQAGLAFEHAYSGVTEPEFMAGGAAVADIEGDGDLDLMVVGGSRGDNALFVNQGDGTFVNRAAEAGLVFADRFDNAPTFADVNGDGFPDLFLGSIKGSGPKLLMNNGDGSFRDATAASGLIVSADVYGATFGDPDRDGDLDLMLAYWAEHHQDYYWRNDGTGRFTPADEAVGISAALADTNAFTPSFSDINNDGWPDLLVVADFRTTTYFINRGGGFFVEGDRTPITDGNGMGSAVGDIDNDGDLDWFVSSVGVVEGNPNQDPTGNRMYRNKGDGTFEDATEACGVREGHWGWGSTFGDFDNDGDLDLFHVNGFLGSFSAGYDQDASKLFINDGSGVFSEQAVALGIDDRLQGRGVVAWDYDRDGDLDLLVTNNAGPLRLFRNNGGNQNNYLRLKPRVDGMEALGARITIEYGGQQAVREISNGGNYVSQNPAIAHFGLGKRETVDRVTVRWPDGVVTTHGPFNAGGEHSLDRTLGLSCAAPATTRTVAHLTSLDGGFDTQLRLYNGGAEPAEVSLTALNDTGIWVGAHQLSLEPGQAANLNSHTVFGDVKAAQLRLTAPSSVSLQSGYRRQQEVALLATASHGRAPANRFAFYSGNPDLVFDGIALVNSGESAARVTLRRFDARGALVEEKTLHEALPRDAKGLHLLNDLFASVTEGERFEISADRPLHLTVLRGTWPNQTPAVLFTVPTEDQTDL</sequence>
<dbReference type="PANTHER" id="PTHR16026:SF0">
    <property type="entry name" value="CARTILAGE ACIDIC PROTEIN 1"/>
    <property type="match status" value="1"/>
</dbReference>
<evidence type="ECO:0000259" key="3">
    <source>
        <dbReference type="Pfam" id="PF07593"/>
    </source>
</evidence>
<evidence type="ECO:0000313" key="4">
    <source>
        <dbReference type="EMBL" id="MBO1320769.1"/>
    </source>
</evidence>
<reference evidence="4" key="1">
    <citation type="submission" date="2021-03" db="EMBL/GenBank/DDBJ databases">
        <authorList>
            <person name="Wang G."/>
        </authorList>
    </citation>
    <scope>NUCLEOTIDE SEQUENCE</scope>
    <source>
        <strain evidence="4">KCTC 12899</strain>
    </source>
</reference>
<dbReference type="RefSeq" id="WP_207860721.1">
    <property type="nucleotide sequence ID" value="NZ_JAFREP010000019.1"/>
</dbReference>
<keyword evidence="1 2" id="KW-0732">Signal</keyword>
<accession>A0A8J7QAZ8</accession>
<dbReference type="InterPro" id="IPR013517">
    <property type="entry name" value="FG-GAP"/>
</dbReference>
<dbReference type="InterPro" id="IPR028994">
    <property type="entry name" value="Integrin_alpha_N"/>
</dbReference>
<dbReference type="Pfam" id="PF13517">
    <property type="entry name" value="FG-GAP_3"/>
    <property type="match status" value="3"/>
</dbReference>
<evidence type="ECO:0000313" key="5">
    <source>
        <dbReference type="Proteomes" id="UP000664417"/>
    </source>
</evidence>
<name>A0A8J7QAZ8_9BACT</name>
<feature type="signal peptide" evidence="2">
    <location>
        <begin position="1"/>
        <end position="17"/>
    </location>
</feature>
<dbReference type="EMBL" id="JAFREP010000019">
    <property type="protein sequence ID" value="MBO1320769.1"/>
    <property type="molecule type" value="Genomic_DNA"/>
</dbReference>
<dbReference type="Gene3D" id="2.130.10.130">
    <property type="entry name" value="Integrin alpha, N-terminal"/>
    <property type="match status" value="2"/>
</dbReference>
<protein>
    <submittedName>
        <fullName evidence="4">CRTAC1 family protein</fullName>
    </submittedName>
</protein>
<comment type="caution">
    <text evidence="4">The sequence shown here is derived from an EMBL/GenBank/DDBJ whole genome shotgun (WGS) entry which is preliminary data.</text>
</comment>